<reference evidence="2 3" key="1">
    <citation type="submission" date="2020-02" db="EMBL/GenBank/DDBJ databases">
        <title>Draft genome sequence of Haematococcus lacustris strain NIES-144.</title>
        <authorList>
            <person name="Morimoto D."/>
            <person name="Nakagawa S."/>
            <person name="Yoshida T."/>
            <person name="Sawayama S."/>
        </authorList>
    </citation>
    <scope>NUCLEOTIDE SEQUENCE [LARGE SCALE GENOMIC DNA]</scope>
    <source>
        <strain evidence="2 3">NIES-144</strain>
    </source>
</reference>
<keyword evidence="3" id="KW-1185">Reference proteome</keyword>
<dbReference type="Proteomes" id="UP000485058">
    <property type="component" value="Unassembled WGS sequence"/>
</dbReference>
<evidence type="ECO:0000313" key="2">
    <source>
        <dbReference type="EMBL" id="GFH08539.1"/>
    </source>
</evidence>
<feature type="region of interest" description="Disordered" evidence="1">
    <location>
        <begin position="1"/>
        <end position="39"/>
    </location>
</feature>
<evidence type="ECO:0000313" key="3">
    <source>
        <dbReference type="Proteomes" id="UP000485058"/>
    </source>
</evidence>
<accession>A0A699YQS9</accession>
<sequence>MEASSDPSDGAGVGAGVESKGQQGSGEGQPCPGRNPLQPPTAFLTKVRAELKIYINEVRLAWEALLFLQPGLWKSDSGKALLVQLLAARLEAAAFATVATDAERKRLVKMKGDERNFIMMRAVPGAAGGMAVAEPPPPLPADPAAGSSQAGCEGGEGSGPTGRGLSVSSLTPEQKAARLAELVAERVEQLLTLQRLMGKGNGTNCQGKKRSKAA</sequence>
<proteinExistence type="predicted"/>
<gene>
    <name evidence="2" type="ORF">HaLaN_03519</name>
</gene>
<dbReference type="EMBL" id="BLLF01000167">
    <property type="protein sequence ID" value="GFH08539.1"/>
    <property type="molecule type" value="Genomic_DNA"/>
</dbReference>
<protein>
    <submittedName>
        <fullName evidence="2">Hat1_N domain-containing protein</fullName>
    </submittedName>
</protein>
<dbReference type="AlphaFoldDB" id="A0A699YQS9"/>
<organism evidence="2 3">
    <name type="scientific">Haematococcus lacustris</name>
    <name type="common">Green alga</name>
    <name type="synonym">Haematococcus pluvialis</name>
    <dbReference type="NCBI Taxonomy" id="44745"/>
    <lineage>
        <taxon>Eukaryota</taxon>
        <taxon>Viridiplantae</taxon>
        <taxon>Chlorophyta</taxon>
        <taxon>core chlorophytes</taxon>
        <taxon>Chlorophyceae</taxon>
        <taxon>CS clade</taxon>
        <taxon>Chlamydomonadales</taxon>
        <taxon>Haematococcaceae</taxon>
        <taxon>Haematococcus</taxon>
    </lineage>
</organism>
<feature type="compositionally biased region" description="Gly residues" evidence="1">
    <location>
        <begin position="152"/>
        <end position="162"/>
    </location>
</feature>
<evidence type="ECO:0000256" key="1">
    <source>
        <dbReference type="SAM" id="MobiDB-lite"/>
    </source>
</evidence>
<comment type="caution">
    <text evidence="2">The sequence shown here is derived from an EMBL/GenBank/DDBJ whole genome shotgun (WGS) entry which is preliminary data.</text>
</comment>
<name>A0A699YQS9_HAELA</name>
<feature type="region of interest" description="Disordered" evidence="1">
    <location>
        <begin position="133"/>
        <end position="171"/>
    </location>
</feature>
<feature type="compositionally biased region" description="Low complexity" evidence="1">
    <location>
        <begin position="142"/>
        <end position="151"/>
    </location>
</feature>